<keyword evidence="2 3" id="KW-0449">Lipoprotein</keyword>
<dbReference type="CDD" id="cd19438">
    <property type="entry name" value="lipocalin_Blc-like"/>
    <property type="match status" value="1"/>
</dbReference>
<dbReference type="InterPro" id="IPR012674">
    <property type="entry name" value="Calycin"/>
</dbReference>
<dbReference type="eggNOG" id="COG3040">
    <property type="taxonomic scope" value="Bacteria"/>
</dbReference>
<evidence type="ECO:0000256" key="1">
    <source>
        <dbReference type="ARBA" id="ARBA00006889"/>
    </source>
</evidence>
<dbReference type="InterPro" id="IPR047202">
    <property type="entry name" value="Lipocalin_Blc-like_dom"/>
</dbReference>
<evidence type="ECO:0000313" key="6">
    <source>
        <dbReference type="Proteomes" id="UP000016368"/>
    </source>
</evidence>
<comment type="subcellular location">
    <subcellularLocation>
        <location evidence="2">Cell outer membrane</location>
    </subcellularLocation>
</comment>
<proteinExistence type="inferred from homology"/>
<dbReference type="PANTHER" id="PTHR10612">
    <property type="entry name" value="APOLIPOPROTEIN D"/>
    <property type="match status" value="1"/>
</dbReference>
<keyword evidence="2" id="KW-0446">Lipid-binding</keyword>
<feature type="lipid moiety-binding region" description="N-palmitoyl cysteine" evidence="3">
    <location>
        <position position="24"/>
    </location>
</feature>
<evidence type="ECO:0000259" key="4">
    <source>
        <dbReference type="Pfam" id="PF08212"/>
    </source>
</evidence>
<feature type="domain" description="Lipocalin/cytosolic fatty-acid binding" evidence="4">
    <location>
        <begin position="38"/>
        <end position="178"/>
    </location>
</feature>
<feature type="chain" id="PRO_5013438006" description="Outer membrane lipoprotein Blc" evidence="2">
    <location>
        <begin position="23"/>
        <end position="186"/>
    </location>
</feature>
<comment type="subunit">
    <text evidence="2">Homodimer.</text>
</comment>
<dbReference type="SUPFAM" id="SSF50814">
    <property type="entry name" value="Lipocalins"/>
    <property type="match status" value="1"/>
</dbReference>
<evidence type="ECO:0000256" key="2">
    <source>
        <dbReference type="PIRNR" id="PIRNR036893"/>
    </source>
</evidence>
<evidence type="ECO:0000256" key="3">
    <source>
        <dbReference type="PIRSR" id="PIRSR036893-52"/>
    </source>
</evidence>
<dbReference type="GO" id="GO:0008289">
    <property type="term" value="F:lipid binding"/>
    <property type="evidence" value="ECO:0007669"/>
    <property type="project" value="UniProtKB-UniRule"/>
</dbReference>
<dbReference type="Proteomes" id="UP000016368">
    <property type="component" value="Unassembled WGS sequence"/>
</dbReference>
<sequence length="186" mass="20844">MLQRLKPFLATLGLSGLVGLLAGCQSSPVAPMPTVPQVDLPRFMGDWYVIANIPTFIERGAHNAVESYRIDADGSIATTFRFRAGGFDGAEKVYNPRGFVLDASNALWGMRFVWPIKADYRITYLDASYSQTVIARQARDYVWIMARTPSISETDYATLVRHVAALGYDVNRLQKVPQRWHSAKEQ</sequence>
<dbReference type="RefSeq" id="WP_006297093.1">
    <property type="nucleotide sequence ID" value="NZ_AEGR01000044.1"/>
</dbReference>
<dbReference type="Gene3D" id="2.40.128.20">
    <property type="match status" value="1"/>
</dbReference>
<dbReference type="STRING" id="887062.HGR_05439"/>
<dbReference type="EMBL" id="AEGR01000044">
    <property type="protein sequence ID" value="EGI77608.1"/>
    <property type="molecule type" value="Genomic_DNA"/>
</dbReference>
<reference evidence="5 6" key="1">
    <citation type="journal article" date="2011" name="EMBO J.">
        <title>Structural diversity of bacterial flagellar motors.</title>
        <authorList>
            <person name="Chen S."/>
            <person name="Beeby M."/>
            <person name="Murphy G.E."/>
            <person name="Leadbetter J.R."/>
            <person name="Hendrixson D.R."/>
            <person name="Briegel A."/>
            <person name="Li Z."/>
            <person name="Shi J."/>
            <person name="Tocheva E.I."/>
            <person name="Muller A."/>
            <person name="Dobro M.J."/>
            <person name="Jensen G.J."/>
        </authorList>
    </citation>
    <scope>NUCLEOTIDE SEQUENCE [LARGE SCALE GENOMIC DNA]</scope>
    <source>
        <strain evidence="5 6">ATCC 19624</strain>
    </source>
</reference>
<dbReference type="GO" id="GO:0009279">
    <property type="term" value="C:cell outer membrane"/>
    <property type="evidence" value="ECO:0007669"/>
    <property type="project" value="UniProtKB-SubCell"/>
</dbReference>
<keyword evidence="3" id="KW-0564">Palmitate</keyword>
<comment type="caution">
    <text evidence="5">The sequence shown here is derived from an EMBL/GenBank/DDBJ whole genome shotgun (WGS) entry which is preliminary data.</text>
</comment>
<dbReference type="InterPro" id="IPR022271">
    <property type="entry name" value="Lipocalin_ApoD"/>
</dbReference>
<dbReference type="Pfam" id="PF08212">
    <property type="entry name" value="Lipocalin_2"/>
    <property type="match status" value="1"/>
</dbReference>
<feature type="signal peptide" evidence="2">
    <location>
        <begin position="1"/>
        <end position="22"/>
    </location>
</feature>
<dbReference type="OrthoDB" id="9793905at2"/>
<feature type="lipid moiety-binding region" description="S-diacylglycerol cysteine" evidence="3">
    <location>
        <position position="24"/>
    </location>
</feature>
<dbReference type="AlphaFoldDB" id="F3KRK9"/>
<dbReference type="PRINTS" id="PR01171">
    <property type="entry name" value="BCTLIPOCALIN"/>
</dbReference>
<keyword evidence="2" id="KW-0998">Cell outer membrane</keyword>
<keyword evidence="2" id="KW-0732">Signal</keyword>
<dbReference type="InterPro" id="IPR002446">
    <property type="entry name" value="Lipocalin_bac"/>
</dbReference>
<accession>F3KRK9</accession>
<dbReference type="GO" id="GO:0006950">
    <property type="term" value="P:response to stress"/>
    <property type="evidence" value="ECO:0007669"/>
    <property type="project" value="UniProtKB-ARBA"/>
</dbReference>
<evidence type="ECO:0000313" key="5">
    <source>
        <dbReference type="EMBL" id="EGI77608.1"/>
    </source>
</evidence>
<keyword evidence="6" id="KW-1185">Reference proteome</keyword>
<dbReference type="PROSITE" id="PS51257">
    <property type="entry name" value="PROKAR_LIPOPROTEIN"/>
    <property type="match status" value="1"/>
</dbReference>
<keyword evidence="2" id="KW-0472">Membrane</keyword>
<comment type="similarity">
    <text evidence="1 2">Belongs to the calycin superfamily. Lipocalin family.</text>
</comment>
<comment type="function">
    <text evidence="2">Involved in the storage or transport of lipids necessary for membrane maintenance under stressful conditions. Displays a binding preference for lysophospholipids.</text>
</comment>
<dbReference type="PIRSF" id="PIRSF036893">
    <property type="entry name" value="Lipocalin_ApoD"/>
    <property type="match status" value="1"/>
</dbReference>
<name>F3KRK9_9BURK</name>
<gene>
    <name evidence="5" type="ORF">HGR_05439</name>
</gene>
<protein>
    <recommendedName>
        <fullName evidence="2">Outer membrane lipoprotein Blc</fullName>
    </recommendedName>
</protein>
<dbReference type="InterPro" id="IPR000566">
    <property type="entry name" value="Lipocln_cytosolic_FA-bd_dom"/>
</dbReference>
<organism evidence="5 6">
    <name type="scientific">Hylemonella gracilis ATCC 19624</name>
    <dbReference type="NCBI Taxonomy" id="887062"/>
    <lineage>
        <taxon>Bacteria</taxon>
        <taxon>Pseudomonadati</taxon>
        <taxon>Pseudomonadota</taxon>
        <taxon>Betaproteobacteria</taxon>
        <taxon>Burkholderiales</taxon>
        <taxon>Comamonadaceae</taxon>
        <taxon>Hylemonella</taxon>
    </lineage>
</organism>
<dbReference type="PANTHER" id="PTHR10612:SF34">
    <property type="entry name" value="APOLIPOPROTEIN D"/>
    <property type="match status" value="1"/>
</dbReference>